<dbReference type="SUPFAM" id="SSF48371">
    <property type="entry name" value="ARM repeat"/>
    <property type="match status" value="1"/>
</dbReference>
<proteinExistence type="inferred from homology"/>
<dbReference type="AlphaFoldDB" id="A0A4V1IUL4"/>
<protein>
    <recommendedName>
        <fullName evidence="6">Pumilio homology domain family member 3</fullName>
    </recommendedName>
</protein>
<feature type="repeat" description="Pumilio" evidence="7">
    <location>
        <begin position="175"/>
        <end position="211"/>
    </location>
</feature>
<gene>
    <name evidence="10" type="ORF">CXG81DRAFT_12550</name>
</gene>
<dbReference type="FunFam" id="1.25.10.10:FF:000004">
    <property type="entry name" value="Pumilio homolog 1 isoform 2"/>
    <property type="match status" value="1"/>
</dbReference>
<feature type="repeat" description="Pumilio" evidence="7">
    <location>
        <begin position="251"/>
        <end position="286"/>
    </location>
</feature>
<dbReference type="GO" id="GO:0000288">
    <property type="term" value="P:nuclear-transcribed mRNA catabolic process, deadenylation-dependent decay"/>
    <property type="evidence" value="ECO:0007669"/>
    <property type="project" value="TreeGrafter"/>
</dbReference>
<dbReference type="OrthoDB" id="668540at2759"/>
<comment type="subcellular location">
    <subcellularLocation>
        <location evidence="1">Cytoplasm</location>
    </subcellularLocation>
</comment>
<feature type="repeat" description="Pumilio" evidence="7">
    <location>
        <begin position="103"/>
        <end position="138"/>
    </location>
</feature>
<dbReference type="PANTHER" id="PTHR12537:SF12">
    <property type="entry name" value="MATERNAL PROTEIN PUMILIO"/>
    <property type="match status" value="1"/>
</dbReference>
<accession>A0A4V1IUL4</accession>
<evidence type="ECO:0000256" key="7">
    <source>
        <dbReference type="PROSITE-ProRule" id="PRU00317"/>
    </source>
</evidence>
<feature type="region of interest" description="Disordered" evidence="8">
    <location>
        <begin position="1"/>
        <end position="24"/>
    </location>
</feature>
<feature type="compositionally biased region" description="Low complexity" evidence="8">
    <location>
        <begin position="424"/>
        <end position="445"/>
    </location>
</feature>
<dbReference type="InterPro" id="IPR033712">
    <property type="entry name" value="Pumilio_RNA-bd"/>
</dbReference>
<evidence type="ECO:0000256" key="6">
    <source>
        <dbReference type="ARBA" id="ARBA00081811"/>
    </source>
</evidence>
<keyword evidence="4" id="KW-0694">RNA-binding</keyword>
<dbReference type="Pfam" id="PF00806">
    <property type="entry name" value="PUF"/>
    <property type="match status" value="8"/>
</dbReference>
<dbReference type="STRING" id="1555241.A0A4V1IUL4"/>
<feature type="compositionally biased region" description="Basic and acidic residues" evidence="8">
    <location>
        <begin position="1"/>
        <end position="10"/>
    </location>
</feature>
<sequence length="457" mass="50408">MRSPLLEDFRSNQGGNNGGMGHKSKTFDLRDIQGHVVEFSGDQHGSRFIQQKLETASSDDKQMVFEEIFPNALQLMTDVFGNYVIQKFFEHGNAIQKQILAKQMEGHVLSLSLQMYGCRVIQKALEHVFVDQQAILVRELEQDVLKCVKDQNGNHVIQKAIERVPPEHIQFIIDAFHGQVFALATHPYGCRVIQRIFEHCTDAAVNAAYVPLLEELHRCTLALIQDQYGNYVIQHVLERGNPADKAMIVTKVHGQVLAMSKHKFASNVVEKCVAFGSREDRQRLIEEVINPSKTDGIVPLNIMMKDQYANYVIQKMLDVVDGAQREMLISKIRPQLPSLKKYTYGKHLISKVEKLVAAGYGPREMSVSVGSSGWGVPSHASGPTSAPVHMNANSASLAAAIKESGRHAKDNKDSKEQAKDKDAAAVASTTAATPTAAVSATANAETPERPSESKASS</sequence>
<keyword evidence="2" id="KW-0963">Cytoplasm</keyword>
<dbReference type="InterPro" id="IPR011989">
    <property type="entry name" value="ARM-like"/>
</dbReference>
<keyword evidence="11" id="KW-1185">Reference proteome</keyword>
<feature type="repeat" description="Pumilio" evidence="7">
    <location>
        <begin position="139"/>
        <end position="174"/>
    </location>
</feature>
<feature type="repeat" description="Pumilio" evidence="7">
    <location>
        <begin position="215"/>
        <end position="250"/>
    </location>
</feature>
<feature type="compositionally biased region" description="Basic and acidic residues" evidence="8">
    <location>
        <begin position="446"/>
        <end position="457"/>
    </location>
</feature>
<feature type="region of interest" description="Disordered" evidence="8">
    <location>
        <begin position="401"/>
        <end position="457"/>
    </location>
</feature>
<dbReference type="Gene3D" id="1.25.10.10">
    <property type="entry name" value="Leucine-rich Repeat Variant"/>
    <property type="match status" value="1"/>
</dbReference>
<evidence type="ECO:0000259" key="9">
    <source>
        <dbReference type="PROSITE" id="PS50303"/>
    </source>
</evidence>
<name>A0A4V1IUL4_9FUNG</name>
<dbReference type="CDD" id="cd07920">
    <property type="entry name" value="Pumilio"/>
    <property type="match status" value="1"/>
</dbReference>
<evidence type="ECO:0000256" key="2">
    <source>
        <dbReference type="ARBA" id="ARBA00022490"/>
    </source>
</evidence>
<organism evidence="10 11">
    <name type="scientific">Caulochytrium protostelioides</name>
    <dbReference type="NCBI Taxonomy" id="1555241"/>
    <lineage>
        <taxon>Eukaryota</taxon>
        <taxon>Fungi</taxon>
        <taxon>Fungi incertae sedis</taxon>
        <taxon>Chytridiomycota</taxon>
        <taxon>Chytridiomycota incertae sedis</taxon>
        <taxon>Chytridiomycetes</taxon>
        <taxon>Caulochytriales</taxon>
        <taxon>Caulochytriaceae</taxon>
        <taxon>Caulochytrium</taxon>
    </lineage>
</organism>
<feature type="compositionally biased region" description="Low complexity" evidence="8">
    <location>
        <begin position="368"/>
        <end position="378"/>
    </location>
</feature>
<evidence type="ECO:0000256" key="3">
    <source>
        <dbReference type="ARBA" id="ARBA00022737"/>
    </source>
</evidence>
<dbReference type="GO" id="GO:0005737">
    <property type="term" value="C:cytoplasm"/>
    <property type="evidence" value="ECO:0007669"/>
    <property type="project" value="UniProtKB-SubCell"/>
</dbReference>
<evidence type="ECO:0000313" key="11">
    <source>
        <dbReference type="Proteomes" id="UP000274922"/>
    </source>
</evidence>
<comment type="similarity">
    <text evidence="5">Belongs to the PUF3 family.</text>
</comment>
<keyword evidence="3" id="KW-0677">Repeat</keyword>
<dbReference type="EMBL" id="ML014190">
    <property type="protein sequence ID" value="RKP00969.1"/>
    <property type="molecule type" value="Genomic_DNA"/>
</dbReference>
<dbReference type="InterPro" id="IPR001313">
    <property type="entry name" value="Pumilio_RNA-bd_rpt"/>
</dbReference>
<dbReference type="PROSITE" id="PS50303">
    <property type="entry name" value="PUM_HD"/>
    <property type="match status" value="1"/>
</dbReference>
<dbReference type="PANTHER" id="PTHR12537">
    <property type="entry name" value="RNA BINDING PROTEIN PUMILIO-RELATED"/>
    <property type="match status" value="1"/>
</dbReference>
<feature type="domain" description="PUM-HD" evidence="9">
    <location>
        <begin position="9"/>
        <end position="356"/>
    </location>
</feature>
<feature type="compositionally biased region" description="Basic and acidic residues" evidence="8">
    <location>
        <begin position="403"/>
        <end position="423"/>
    </location>
</feature>
<evidence type="ECO:0000256" key="8">
    <source>
        <dbReference type="SAM" id="MobiDB-lite"/>
    </source>
</evidence>
<feature type="region of interest" description="Disordered" evidence="8">
    <location>
        <begin position="368"/>
        <end position="389"/>
    </location>
</feature>
<evidence type="ECO:0000313" key="10">
    <source>
        <dbReference type="EMBL" id="RKP00969.1"/>
    </source>
</evidence>
<dbReference type="PROSITE" id="PS50302">
    <property type="entry name" value="PUM"/>
    <property type="match status" value="8"/>
</dbReference>
<dbReference type="Proteomes" id="UP000274922">
    <property type="component" value="Unassembled WGS sequence"/>
</dbReference>
<evidence type="ECO:0000256" key="1">
    <source>
        <dbReference type="ARBA" id="ARBA00004496"/>
    </source>
</evidence>
<dbReference type="InterPro" id="IPR016024">
    <property type="entry name" value="ARM-type_fold"/>
</dbReference>
<feature type="repeat" description="Pumilio" evidence="7">
    <location>
        <begin position="295"/>
        <end position="330"/>
    </location>
</feature>
<evidence type="ECO:0000256" key="5">
    <source>
        <dbReference type="ARBA" id="ARBA00060736"/>
    </source>
</evidence>
<feature type="repeat" description="Pumilio" evidence="7">
    <location>
        <begin position="31"/>
        <end position="66"/>
    </location>
</feature>
<dbReference type="GO" id="GO:0003730">
    <property type="term" value="F:mRNA 3'-UTR binding"/>
    <property type="evidence" value="ECO:0007669"/>
    <property type="project" value="TreeGrafter"/>
</dbReference>
<feature type="repeat" description="Pumilio" evidence="7">
    <location>
        <begin position="67"/>
        <end position="102"/>
    </location>
</feature>
<dbReference type="InterPro" id="IPR033133">
    <property type="entry name" value="PUM-HD"/>
</dbReference>
<reference evidence="11" key="1">
    <citation type="journal article" date="2018" name="Nat. Microbiol.">
        <title>Leveraging single-cell genomics to expand the fungal tree of life.</title>
        <authorList>
            <person name="Ahrendt S.R."/>
            <person name="Quandt C.A."/>
            <person name="Ciobanu D."/>
            <person name="Clum A."/>
            <person name="Salamov A."/>
            <person name="Andreopoulos B."/>
            <person name="Cheng J.F."/>
            <person name="Woyke T."/>
            <person name="Pelin A."/>
            <person name="Henrissat B."/>
            <person name="Reynolds N.K."/>
            <person name="Benny G.L."/>
            <person name="Smith M.E."/>
            <person name="James T.Y."/>
            <person name="Grigoriev I.V."/>
        </authorList>
    </citation>
    <scope>NUCLEOTIDE SEQUENCE [LARGE SCALE GENOMIC DNA]</scope>
    <source>
        <strain evidence="11">ATCC 52028</strain>
    </source>
</reference>
<evidence type="ECO:0000256" key="4">
    <source>
        <dbReference type="ARBA" id="ARBA00022884"/>
    </source>
</evidence>
<dbReference type="SMART" id="SM00025">
    <property type="entry name" value="Pumilio"/>
    <property type="match status" value="8"/>
</dbReference>